<name>A0A8C9R226_SCLFO</name>
<dbReference type="GO" id="GO:0005524">
    <property type="term" value="F:ATP binding"/>
    <property type="evidence" value="ECO:0007669"/>
    <property type="project" value="UniProtKB-KW"/>
</dbReference>
<protein>
    <submittedName>
        <fullName evidence="6">Serine/threonine/tyrosine kinase 1b</fullName>
    </submittedName>
</protein>
<dbReference type="GO" id="GO:0004714">
    <property type="term" value="F:transmembrane receptor protein tyrosine kinase activity"/>
    <property type="evidence" value="ECO:0007669"/>
    <property type="project" value="TreeGrafter"/>
</dbReference>
<dbReference type="PROSITE" id="PS50011">
    <property type="entry name" value="PROTEIN_KINASE_DOM"/>
    <property type="match status" value="1"/>
</dbReference>
<keyword evidence="2" id="KW-0067">ATP-binding</keyword>
<sequence>MGHSSIYPYIQLLHCTPLYSGQFWFLCQSPTVLGLKQQLVQVVVGCWYPLYVPYLYLCFSSRMATVNSTGYRCKTGDTLCEIAVYEQEVIVVPVVLLAIFFVILVALLLLHFCPEKVKPHTATNGLQSQRSKRTLHGIEAPRGLDPLEHETIALDGPSYSTFTTPNHVSPAPIPALPELPRQRLPESFNRVSALPLTFSMKADDSVSLYRAKMDNRNVVLRVLKDSANARERQSFLAFASFLSQLGPHPFLLSVLGIVSLNAPLVTVVEEMGNRDLLGFLWRCREDHVGQEVPCDMTEKRIFTMAAQVASALDYLHKKNVLHGNICARSVLVSEQLTAKLWGLGSAFRKSQGLTPHEDSGMKKWQAPEVLARKSPTAGSDVWSFGALLYEMVTLGDVPFANVSVTELLQFLQRGKTLKRPANCSNSLYSIIKNCCQWKEHDRATLPEVIRKLQSGQNTANDSVVLRVSEPINVERYLHEWDGLPDRNWAPSNGRPPGAGPSREGPQCAWRGQEKEDPGDKDRESSSSSQLDTSSDRLDSERH</sequence>
<keyword evidence="1" id="KW-0547">Nucleotide-binding</keyword>
<dbReference type="GO" id="GO:0005886">
    <property type="term" value="C:plasma membrane"/>
    <property type="evidence" value="ECO:0007669"/>
    <property type="project" value="TreeGrafter"/>
</dbReference>
<dbReference type="GeneTree" id="ENSGT00940000157871"/>
<evidence type="ECO:0000256" key="1">
    <source>
        <dbReference type="ARBA" id="ARBA00022741"/>
    </source>
</evidence>
<feature type="region of interest" description="Disordered" evidence="3">
    <location>
        <begin position="484"/>
        <end position="542"/>
    </location>
</feature>
<accession>A0A8C9R226</accession>
<dbReference type="InterPro" id="IPR000719">
    <property type="entry name" value="Prot_kinase_dom"/>
</dbReference>
<dbReference type="GO" id="GO:0043235">
    <property type="term" value="C:receptor complex"/>
    <property type="evidence" value="ECO:0007669"/>
    <property type="project" value="TreeGrafter"/>
</dbReference>
<feature type="compositionally biased region" description="Basic and acidic residues" evidence="3">
    <location>
        <begin position="511"/>
        <end position="524"/>
    </location>
</feature>
<keyword evidence="4" id="KW-0472">Membrane</keyword>
<dbReference type="InterPro" id="IPR011009">
    <property type="entry name" value="Kinase-like_dom_sf"/>
</dbReference>
<feature type="compositionally biased region" description="Basic and acidic residues" evidence="3">
    <location>
        <begin position="533"/>
        <end position="542"/>
    </location>
</feature>
<evidence type="ECO:0000256" key="2">
    <source>
        <dbReference type="ARBA" id="ARBA00022840"/>
    </source>
</evidence>
<dbReference type="AlphaFoldDB" id="A0A8C9R226"/>
<evidence type="ECO:0000256" key="4">
    <source>
        <dbReference type="SAM" id="Phobius"/>
    </source>
</evidence>
<feature type="domain" description="Protein kinase" evidence="5">
    <location>
        <begin position="194"/>
        <end position="464"/>
    </location>
</feature>
<feature type="transmembrane region" description="Helical" evidence="4">
    <location>
        <begin position="89"/>
        <end position="110"/>
    </location>
</feature>
<dbReference type="Gene3D" id="1.10.510.10">
    <property type="entry name" value="Transferase(Phosphotransferase) domain 1"/>
    <property type="match status" value="1"/>
</dbReference>
<dbReference type="SUPFAM" id="SSF56112">
    <property type="entry name" value="Protein kinase-like (PK-like)"/>
    <property type="match status" value="1"/>
</dbReference>
<dbReference type="Pfam" id="PF07714">
    <property type="entry name" value="PK_Tyr_Ser-Thr"/>
    <property type="match status" value="1"/>
</dbReference>
<keyword evidence="4" id="KW-0812">Transmembrane</keyword>
<evidence type="ECO:0000259" key="5">
    <source>
        <dbReference type="PROSITE" id="PS50011"/>
    </source>
</evidence>
<reference evidence="6 7" key="1">
    <citation type="submission" date="2019-04" db="EMBL/GenBank/DDBJ databases">
        <authorList>
            <consortium name="Wellcome Sanger Institute Data Sharing"/>
        </authorList>
    </citation>
    <scope>NUCLEOTIDE SEQUENCE [LARGE SCALE GENOMIC DNA]</scope>
</reference>
<keyword evidence="7" id="KW-1185">Reference proteome</keyword>
<dbReference type="OrthoDB" id="4062651at2759"/>
<proteinExistence type="predicted"/>
<evidence type="ECO:0000256" key="3">
    <source>
        <dbReference type="SAM" id="MobiDB-lite"/>
    </source>
</evidence>
<evidence type="ECO:0000313" key="7">
    <source>
        <dbReference type="Proteomes" id="UP000694397"/>
    </source>
</evidence>
<dbReference type="PANTHER" id="PTHR24416">
    <property type="entry name" value="TYROSINE-PROTEIN KINASE RECEPTOR"/>
    <property type="match status" value="1"/>
</dbReference>
<gene>
    <name evidence="6" type="primary">styk1b</name>
</gene>
<feature type="transmembrane region" description="Helical" evidence="4">
    <location>
        <begin position="39"/>
        <end position="57"/>
    </location>
</feature>
<dbReference type="Gene3D" id="3.30.200.20">
    <property type="entry name" value="Phosphorylase Kinase, domain 1"/>
    <property type="match status" value="1"/>
</dbReference>
<dbReference type="InterPro" id="IPR001245">
    <property type="entry name" value="Ser-Thr/Tyr_kinase_cat_dom"/>
</dbReference>
<dbReference type="PRINTS" id="PR00109">
    <property type="entry name" value="TYRKINASE"/>
</dbReference>
<keyword evidence="4" id="KW-1133">Transmembrane helix</keyword>
<dbReference type="InterPro" id="IPR050122">
    <property type="entry name" value="RTK"/>
</dbReference>
<evidence type="ECO:0000313" key="6">
    <source>
        <dbReference type="Ensembl" id="ENSSFOP00015003378.1"/>
    </source>
</evidence>
<dbReference type="PANTHER" id="PTHR24416:SF631">
    <property type="entry name" value="SERINE_THREONINE_TYROSINE KINASE 1"/>
    <property type="match status" value="1"/>
</dbReference>
<organism evidence="6 7">
    <name type="scientific">Scleropages formosus</name>
    <name type="common">Asian bonytongue</name>
    <name type="synonym">Osteoglossum formosum</name>
    <dbReference type="NCBI Taxonomy" id="113540"/>
    <lineage>
        <taxon>Eukaryota</taxon>
        <taxon>Metazoa</taxon>
        <taxon>Chordata</taxon>
        <taxon>Craniata</taxon>
        <taxon>Vertebrata</taxon>
        <taxon>Euteleostomi</taxon>
        <taxon>Actinopterygii</taxon>
        <taxon>Neopterygii</taxon>
        <taxon>Teleostei</taxon>
        <taxon>Osteoglossocephala</taxon>
        <taxon>Osteoglossomorpha</taxon>
        <taxon>Osteoglossiformes</taxon>
        <taxon>Osteoglossidae</taxon>
        <taxon>Scleropages</taxon>
    </lineage>
</organism>
<dbReference type="GO" id="GO:0007169">
    <property type="term" value="P:cell surface receptor protein tyrosine kinase signaling pathway"/>
    <property type="evidence" value="ECO:0007669"/>
    <property type="project" value="TreeGrafter"/>
</dbReference>
<dbReference type="Proteomes" id="UP000694397">
    <property type="component" value="Chromosome 18"/>
</dbReference>
<dbReference type="Ensembl" id="ENSSFOT00015003434.2">
    <property type="protein sequence ID" value="ENSSFOP00015003378.1"/>
    <property type="gene ID" value="ENSSFOG00015002221.2"/>
</dbReference>
<reference evidence="6" key="3">
    <citation type="submission" date="2025-09" db="UniProtKB">
        <authorList>
            <consortium name="Ensembl"/>
        </authorList>
    </citation>
    <scope>IDENTIFICATION</scope>
</reference>
<reference evidence="6" key="2">
    <citation type="submission" date="2025-08" db="UniProtKB">
        <authorList>
            <consortium name="Ensembl"/>
        </authorList>
    </citation>
    <scope>IDENTIFICATION</scope>
</reference>